<reference evidence="2 3" key="1">
    <citation type="submission" date="2018-10" db="EMBL/GenBank/DDBJ databases">
        <title>Ulvibacterium marinum gen. nov., sp. nov., a novel marine bacterium of the family Flavobacteriaceae, isolated from a culture of the green alga Ulva prolifera.</title>
        <authorList>
            <person name="Zhang Z."/>
        </authorList>
    </citation>
    <scope>NUCLEOTIDE SEQUENCE [LARGE SCALE GENOMIC DNA]</scope>
    <source>
        <strain evidence="2 3">CCMM003</strain>
    </source>
</reference>
<dbReference type="SUPFAM" id="SSF82171">
    <property type="entry name" value="DPP6 N-terminal domain-like"/>
    <property type="match status" value="1"/>
</dbReference>
<dbReference type="AlphaFoldDB" id="A0A3B0CFF4"/>
<dbReference type="RefSeq" id="WP_120710641.1">
    <property type="nucleotide sequence ID" value="NZ_RBCJ01000001.1"/>
</dbReference>
<protein>
    <recommendedName>
        <fullName evidence="4">DUF5050 domain-containing protein</fullName>
    </recommendedName>
</protein>
<organism evidence="2 3">
    <name type="scientific">Ulvibacterium marinum</name>
    <dbReference type="NCBI Taxonomy" id="2419782"/>
    <lineage>
        <taxon>Bacteria</taxon>
        <taxon>Pseudomonadati</taxon>
        <taxon>Bacteroidota</taxon>
        <taxon>Flavobacteriia</taxon>
        <taxon>Flavobacteriales</taxon>
        <taxon>Flavobacteriaceae</taxon>
        <taxon>Ulvibacterium</taxon>
    </lineage>
</organism>
<gene>
    <name evidence="2" type="ORF">D7Z94_06325</name>
</gene>
<comment type="caution">
    <text evidence="2">The sequence shown here is derived from an EMBL/GenBank/DDBJ whole genome shotgun (WGS) entry which is preliminary data.</text>
</comment>
<proteinExistence type="inferred from homology"/>
<dbReference type="PANTHER" id="PTHR36842:SF1">
    <property type="entry name" value="PROTEIN TOLB"/>
    <property type="match status" value="1"/>
</dbReference>
<dbReference type="Gene3D" id="2.120.10.30">
    <property type="entry name" value="TolB, C-terminal domain"/>
    <property type="match status" value="2"/>
</dbReference>
<name>A0A3B0CFF4_9FLAO</name>
<keyword evidence="3" id="KW-1185">Reference proteome</keyword>
<dbReference type="Proteomes" id="UP000276603">
    <property type="component" value="Unassembled WGS sequence"/>
</dbReference>
<accession>A0A3B0CFF4</accession>
<sequence length="306" mass="35598">MGKTLGPFILLFVLVSLAGVKAQLADQLDFAPRLSPDQSKVVYYSYRNDSLPDLYLMDLKTLKETQLTFDYKAWDLNPKWEPKGEHIYFSSDRGGDMSIYRMVLKTMEIQRVTFPHKGYRHSEISFTSDGKIMAYCEFQPNRKTAIYLRKLDSNRDTLLMRSAQSGDEFYKPVIHPDGNELIFLKNMSNDSTPIFDVFSLEIFTEKVENITRTPHINERMPSWSSDGKYLMYSANPDSNSFDLFKRERDSCKMVQVSFFNDKQELNSHLTHSILLFDSGYYGMAQEGNTYIYRADINGRNVWQLTK</sequence>
<dbReference type="InterPro" id="IPR011659">
    <property type="entry name" value="WD40"/>
</dbReference>
<dbReference type="Pfam" id="PF07676">
    <property type="entry name" value="PD40"/>
    <property type="match status" value="3"/>
</dbReference>
<evidence type="ECO:0000256" key="1">
    <source>
        <dbReference type="ARBA" id="ARBA00009820"/>
    </source>
</evidence>
<evidence type="ECO:0000313" key="2">
    <source>
        <dbReference type="EMBL" id="RKN83434.1"/>
    </source>
</evidence>
<dbReference type="InterPro" id="IPR011042">
    <property type="entry name" value="6-blade_b-propeller_TolB-like"/>
</dbReference>
<dbReference type="PANTHER" id="PTHR36842">
    <property type="entry name" value="PROTEIN TOLB HOMOLOG"/>
    <property type="match status" value="1"/>
</dbReference>
<evidence type="ECO:0000313" key="3">
    <source>
        <dbReference type="Proteomes" id="UP000276603"/>
    </source>
</evidence>
<evidence type="ECO:0008006" key="4">
    <source>
        <dbReference type="Google" id="ProtNLM"/>
    </source>
</evidence>
<dbReference type="EMBL" id="RBCJ01000001">
    <property type="protein sequence ID" value="RKN83434.1"/>
    <property type="molecule type" value="Genomic_DNA"/>
</dbReference>
<comment type="similarity">
    <text evidence="1">Belongs to the TolB family.</text>
</comment>
<dbReference type="OrthoDB" id="9815657at2"/>